<feature type="transmembrane region" description="Helical" evidence="8">
    <location>
        <begin position="74"/>
        <end position="96"/>
    </location>
</feature>
<accession>A0A495W2Y9</accession>
<gene>
    <name evidence="9" type="ORF">C8E97_4399</name>
</gene>
<evidence type="ECO:0000256" key="5">
    <source>
        <dbReference type="ARBA" id="ARBA00022989"/>
    </source>
</evidence>
<comment type="caution">
    <text evidence="9">The sequence shown here is derived from an EMBL/GenBank/DDBJ whole genome shotgun (WGS) entry which is preliminary data.</text>
</comment>
<proteinExistence type="inferred from homology"/>
<evidence type="ECO:0000256" key="7">
    <source>
        <dbReference type="RuleBase" id="RU003942"/>
    </source>
</evidence>
<dbReference type="Pfam" id="PF00893">
    <property type="entry name" value="Multi_Drug_Res"/>
    <property type="match status" value="1"/>
</dbReference>
<reference evidence="9 10" key="1">
    <citation type="submission" date="2018-10" db="EMBL/GenBank/DDBJ databases">
        <title>Sequencing the genomes of 1000 actinobacteria strains.</title>
        <authorList>
            <person name="Klenk H.-P."/>
        </authorList>
    </citation>
    <scope>NUCLEOTIDE SEQUENCE [LARGE SCALE GENOMIC DNA]</scope>
    <source>
        <strain evidence="9 10">DSM 43800</strain>
    </source>
</reference>
<feature type="transmembrane region" description="Helical" evidence="8">
    <location>
        <begin position="103"/>
        <end position="122"/>
    </location>
</feature>
<evidence type="ECO:0000313" key="10">
    <source>
        <dbReference type="Proteomes" id="UP000282084"/>
    </source>
</evidence>
<keyword evidence="4 7" id="KW-0812">Transmembrane</keyword>
<evidence type="ECO:0000256" key="4">
    <source>
        <dbReference type="ARBA" id="ARBA00022692"/>
    </source>
</evidence>
<dbReference type="Gene3D" id="1.10.3730.20">
    <property type="match status" value="1"/>
</dbReference>
<sequence length="123" mass="13026">MREHDVLDEARAKAKAMTVAWVILVGAGFLEIIWAISMKHSEGFTRLWPTVIGLVTAWTSFILLTFALKSLPVATAYAVWAGIGAVGTAVVGIVLLGEGTSPLRVLFLSLITIGIVGLHLIGG</sequence>
<name>A0A495W2Y9_9PSEU</name>
<comment type="similarity">
    <text evidence="7">Belongs to the drug/metabolite transporter (DMT) superfamily. Small multidrug resistance (SMR) (TC 2.A.7.1) family.</text>
</comment>
<keyword evidence="6 8" id="KW-0472">Membrane</keyword>
<evidence type="ECO:0000256" key="1">
    <source>
        <dbReference type="ARBA" id="ARBA00004651"/>
    </source>
</evidence>
<evidence type="ECO:0000256" key="2">
    <source>
        <dbReference type="ARBA" id="ARBA00022448"/>
    </source>
</evidence>
<dbReference type="GO" id="GO:0005886">
    <property type="term" value="C:plasma membrane"/>
    <property type="evidence" value="ECO:0007669"/>
    <property type="project" value="UniProtKB-SubCell"/>
</dbReference>
<organism evidence="9 10">
    <name type="scientific">Saccharothrix australiensis</name>
    <dbReference type="NCBI Taxonomy" id="2072"/>
    <lineage>
        <taxon>Bacteria</taxon>
        <taxon>Bacillati</taxon>
        <taxon>Actinomycetota</taxon>
        <taxon>Actinomycetes</taxon>
        <taxon>Pseudonocardiales</taxon>
        <taxon>Pseudonocardiaceae</taxon>
        <taxon>Saccharothrix</taxon>
    </lineage>
</organism>
<comment type="subcellular location">
    <subcellularLocation>
        <location evidence="1 7">Cell membrane</location>
        <topology evidence="1 7">Multi-pass membrane protein</topology>
    </subcellularLocation>
</comment>
<dbReference type="GO" id="GO:0022857">
    <property type="term" value="F:transmembrane transporter activity"/>
    <property type="evidence" value="ECO:0007669"/>
    <property type="project" value="InterPro"/>
</dbReference>
<dbReference type="RefSeq" id="WP_425470562.1">
    <property type="nucleotide sequence ID" value="NZ_RBXO01000001.1"/>
</dbReference>
<dbReference type="PANTHER" id="PTHR30561">
    <property type="entry name" value="SMR FAMILY PROTON-DEPENDENT DRUG EFFLUX TRANSPORTER SUGE"/>
    <property type="match status" value="1"/>
</dbReference>
<evidence type="ECO:0000256" key="6">
    <source>
        <dbReference type="ARBA" id="ARBA00023136"/>
    </source>
</evidence>
<keyword evidence="2" id="KW-0813">Transport</keyword>
<dbReference type="PANTHER" id="PTHR30561:SF0">
    <property type="entry name" value="GUANIDINIUM EXPORTER"/>
    <property type="match status" value="1"/>
</dbReference>
<dbReference type="AlphaFoldDB" id="A0A495W2Y9"/>
<dbReference type="FunFam" id="1.10.3730.20:FF:000001">
    <property type="entry name" value="Quaternary ammonium compound resistance transporter SugE"/>
    <property type="match status" value="1"/>
</dbReference>
<feature type="transmembrane region" description="Helical" evidence="8">
    <location>
        <begin position="16"/>
        <end position="35"/>
    </location>
</feature>
<evidence type="ECO:0000313" key="9">
    <source>
        <dbReference type="EMBL" id="RKT55714.1"/>
    </source>
</evidence>
<evidence type="ECO:0000256" key="3">
    <source>
        <dbReference type="ARBA" id="ARBA00022475"/>
    </source>
</evidence>
<dbReference type="InterPro" id="IPR045324">
    <property type="entry name" value="Small_multidrug_res"/>
</dbReference>
<protein>
    <submittedName>
        <fullName evidence="9">Quaternary ammonium compound-resistance protein SugE</fullName>
    </submittedName>
</protein>
<keyword evidence="5 8" id="KW-1133">Transmembrane helix</keyword>
<evidence type="ECO:0000256" key="8">
    <source>
        <dbReference type="SAM" id="Phobius"/>
    </source>
</evidence>
<dbReference type="Proteomes" id="UP000282084">
    <property type="component" value="Unassembled WGS sequence"/>
</dbReference>
<feature type="transmembrane region" description="Helical" evidence="8">
    <location>
        <begin position="47"/>
        <end position="68"/>
    </location>
</feature>
<dbReference type="SUPFAM" id="SSF103481">
    <property type="entry name" value="Multidrug resistance efflux transporter EmrE"/>
    <property type="match status" value="1"/>
</dbReference>
<keyword evidence="3" id="KW-1003">Cell membrane</keyword>
<dbReference type="EMBL" id="RBXO01000001">
    <property type="protein sequence ID" value="RKT55714.1"/>
    <property type="molecule type" value="Genomic_DNA"/>
</dbReference>
<dbReference type="InterPro" id="IPR000390">
    <property type="entry name" value="Small_drug/metabolite_transptr"/>
</dbReference>
<dbReference type="InterPro" id="IPR037185">
    <property type="entry name" value="EmrE-like"/>
</dbReference>
<keyword evidence="10" id="KW-1185">Reference proteome</keyword>